<dbReference type="Gene3D" id="3.40.1000.30">
    <property type="match status" value="1"/>
</dbReference>
<dbReference type="Proteomes" id="UP000663842">
    <property type="component" value="Unassembled WGS sequence"/>
</dbReference>
<gene>
    <name evidence="1" type="ORF">OVN521_LOCUS9661</name>
    <name evidence="2" type="ORF">UXM345_LOCUS25149</name>
</gene>
<accession>A0A819YDL8</accession>
<evidence type="ECO:0000313" key="2">
    <source>
        <dbReference type="EMBL" id="CAF4151550.1"/>
    </source>
</evidence>
<evidence type="ECO:0000313" key="4">
    <source>
        <dbReference type="Proteomes" id="UP000663866"/>
    </source>
</evidence>
<dbReference type="SUPFAM" id="SSF81383">
    <property type="entry name" value="F-box domain"/>
    <property type="match status" value="1"/>
</dbReference>
<dbReference type="InterPro" id="IPR036047">
    <property type="entry name" value="F-box-like_dom_sf"/>
</dbReference>
<dbReference type="Proteomes" id="UP000663866">
    <property type="component" value="Unassembled WGS sequence"/>
</dbReference>
<dbReference type="EMBL" id="CAJOBG010001185">
    <property type="protein sequence ID" value="CAF3903932.1"/>
    <property type="molecule type" value="Genomic_DNA"/>
</dbReference>
<dbReference type="EMBL" id="CAJOBF010004755">
    <property type="protein sequence ID" value="CAF4151550.1"/>
    <property type="molecule type" value="Genomic_DNA"/>
</dbReference>
<protein>
    <recommendedName>
        <fullName evidence="5">F-box domain-containing protein</fullName>
    </recommendedName>
</protein>
<dbReference type="GO" id="GO:1903599">
    <property type="term" value="P:positive regulation of autophagy of mitochondrion"/>
    <property type="evidence" value="ECO:0007669"/>
    <property type="project" value="TreeGrafter"/>
</dbReference>
<evidence type="ECO:0008006" key="5">
    <source>
        <dbReference type="Google" id="ProtNLM"/>
    </source>
</evidence>
<keyword evidence="4" id="KW-1185">Reference proteome</keyword>
<dbReference type="GO" id="GO:0019901">
    <property type="term" value="F:protein kinase binding"/>
    <property type="evidence" value="ECO:0007669"/>
    <property type="project" value="InterPro"/>
</dbReference>
<comment type="caution">
    <text evidence="2">The sequence shown here is derived from an EMBL/GenBank/DDBJ whole genome shotgun (WGS) entry which is preliminary data.</text>
</comment>
<name>A0A819YDL8_9BILA</name>
<evidence type="ECO:0000313" key="3">
    <source>
        <dbReference type="Proteomes" id="UP000663842"/>
    </source>
</evidence>
<dbReference type="AlphaFoldDB" id="A0A819YDL8"/>
<reference evidence="2" key="1">
    <citation type="submission" date="2021-02" db="EMBL/GenBank/DDBJ databases">
        <authorList>
            <person name="Nowell W R."/>
        </authorList>
    </citation>
    <scope>NUCLEOTIDE SEQUENCE</scope>
</reference>
<dbReference type="InterPro" id="IPR029071">
    <property type="entry name" value="Ubiquitin-like_domsf"/>
</dbReference>
<evidence type="ECO:0000313" key="1">
    <source>
        <dbReference type="EMBL" id="CAF3903932.1"/>
    </source>
</evidence>
<organism evidence="2 3">
    <name type="scientific">Rotaria magnacalcarata</name>
    <dbReference type="NCBI Taxonomy" id="392030"/>
    <lineage>
        <taxon>Eukaryota</taxon>
        <taxon>Metazoa</taxon>
        <taxon>Spiralia</taxon>
        <taxon>Gnathifera</taxon>
        <taxon>Rotifera</taxon>
        <taxon>Eurotatoria</taxon>
        <taxon>Bdelloidea</taxon>
        <taxon>Philodinida</taxon>
        <taxon>Philodinidae</taxon>
        <taxon>Rotaria</taxon>
    </lineage>
</organism>
<sequence length="458" mass="52786">MKFRFKFNCQTYSITFDDINDEITILELKNKIKKRFLSLRKSNFHLSIDGINKLDEEKKMSEYNLHTRDVIHILNEINNGSISSLSLDQPLTLEEVRDLHTYPLLMHRLVEQSHPQDDFDFIVLVIHALMLESGFQMDAENDYDLNIARKSSTFYVIRYRHKLCEEERIRCSLAIMKTDSLVTIDGVVNSISQACGKLSFNISNYLHTQKEATNLNAVLPYHDLRTLSRSFKDNLANRLLCKLLEESGQRSSATLIGLPNEIKVSSSFALFYTSGTLRLAKYLPIKSLLALQSTCRDIHNTLNDNLLWHDLCIRDFEKAALVSIPHTSESLPQDKNWYKLYRIMYAQKQATLRHQMKSSPFFHPTLFPLVPPGHPTHRLLFPDTSATFHPFPPTIYRPIPPGIIRFCAANTQQAQSPQQQQAQHHIYCQPLFGLKWVVIFAAATMIPLPSCFHPIWLG</sequence>
<dbReference type="SUPFAM" id="SSF54236">
    <property type="entry name" value="Ubiquitin-like"/>
    <property type="match status" value="1"/>
</dbReference>
<dbReference type="PANTHER" id="PTHR15537">
    <property type="entry name" value="F-BOX ONLY PROTEIN 7"/>
    <property type="match status" value="1"/>
</dbReference>
<dbReference type="PANTHER" id="PTHR15537:SF2">
    <property type="entry name" value="F-BOX ONLY PROTEIN 7"/>
    <property type="match status" value="1"/>
</dbReference>
<dbReference type="InterPro" id="IPR047118">
    <property type="entry name" value="Fbxo7"/>
</dbReference>
<proteinExistence type="predicted"/>
<dbReference type="CDD" id="cd17039">
    <property type="entry name" value="Ubl_ubiquitin_like"/>
    <property type="match status" value="1"/>
</dbReference>